<dbReference type="Proteomes" id="UP000003963">
    <property type="component" value="Unassembled WGS sequence"/>
</dbReference>
<dbReference type="HOGENOM" id="CLU_2332432_0_0_11"/>
<dbReference type="AlphaFoldDB" id="D9WWZ0"/>
<evidence type="ECO:0000313" key="3">
    <source>
        <dbReference type="Proteomes" id="UP000003963"/>
    </source>
</evidence>
<feature type="region of interest" description="Disordered" evidence="1">
    <location>
        <begin position="1"/>
        <end position="33"/>
    </location>
</feature>
<dbReference type="EMBL" id="GG657755">
    <property type="protein sequence ID" value="EFL29418.1"/>
    <property type="molecule type" value="Genomic_DNA"/>
</dbReference>
<gene>
    <name evidence="2" type="ORF">SSOG_09132</name>
</gene>
<sequence length="98" mass="10919">MDRSHRPRLTSRPQRPERSPTMATPITIPTAYGTPDDSFDAGFLDGELAVMEGLSSARAHARIEMAELYDPMYAQGYSDGYLHATAFNAARLQNEETR</sequence>
<reference evidence="2 3" key="1">
    <citation type="submission" date="2009-02" db="EMBL/GenBank/DDBJ databases">
        <title>Annotation of Streptomyces hygroscopicus strain ATCC 53653.</title>
        <authorList>
            <consortium name="The Broad Institute Genome Sequencing Platform"/>
            <consortium name="Broad Institute Microbial Sequencing Center"/>
            <person name="Fischbach M."/>
            <person name="Godfrey P."/>
            <person name="Ward D."/>
            <person name="Young S."/>
            <person name="Zeng Q."/>
            <person name="Koehrsen M."/>
            <person name="Alvarado L."/>
            <person name="Berlin A.M."/>
            <person name="Bochicchio J."/>
            <person name="Borenstein D."/>
            <person name="Chapman S.B."/>
            <person name="Chen Z."/>
            <person name="Engels R."/>
            <person name="Freedman E."/>
            <person name="Gellesch M."/>
            <person name="Goldberg J."/>
            <person name="Griggs A."/>
            <person name="Gujja S."/>
            <person name="Heilman E.R."/>
            <person name="Heiman D.I."/>
            <person name="Hepburn T.A."/>
            <person name="Howarth C."/>
            <person name="Jen D."/>
            <person name="Larson L."/>
            <person name="Lewis B."/>
            <person name="Mehta T."/>
            <person name="Park D."/>
            <person name="Pearson M."/>
            <person name="Richards J."/>
            <person name="Roberts A."/>
            <person name="Saif S."/>
            <person name="Shea T.D."/>
            <person name="Shenoy N."/>
            <person name="Sisk P."/>
            <person name="Stolte C."/>
            <person name="Sykes S.N."/>
            <person name="Thomson T."/>
            <person name="Walk T."/>
            <person name="White J."/>
            <person name="Yandava C."/>
            <person name="Straight P."/>
            <person name="Clardy J."/>
            <person name="Hung D."/>
            <person name="Kolter R."/>
            <person name="Mekalanos J."/>
            <person name="Walker S."/>
            <person name="Walsh C.T."/>
            <person name="Wieland-Brown L.C."/>
            <person name="Haas B."/>
            <person name="Nusbaum C."/>
            <person name="Birren B."/>
        </authorList>
    </citation>
    <scope>NUCLEOTIDE SEQUENCE [LARGE SCALE GENOMIC DNA]</scope>
    <source>
        <strain evidence="2 3">ATCC 53653</strain>
    </source>
</reference>
<organism evidence="2 3">
    <name type="scientific">Streptomyces himastatinicus ATCC 53653</name>
    <dbReference type="NCBI Taxonomy" id="457427"/>
    <lineage>
        <taxon>Bacteria</taxon>
        <taxon>Bacillati</taxon>
        <taxon>Actinomycetota</taxon>
        <taxon>Actinomycetes</taxon>
        <taxon>Kitasatosporales</taxon>
        <taxon>Streptomycetaceae</taxon>
        <taxon>Streptomyces</taxon>
        <taxon>Streptomyces violaceusniger group</taxon>
    </lineage>
</organism>
<accession>D9WWZ0</accession>
<evidence type="ECO:0000313" key="2">
    <source>
        <dbReference type="EMBL" id="EFL29418.1"/>
    </source>
</evidence>
<protein>
    <submittedName>
        <fullName evidence="2">Uncharacterized protein</fullName>
    </submittedName>
</protein>
<name>D9WWZ0_9ACTN</name>
<proteinExistence type="predicted"/>
<dbReference type="STRING" id="457427.SSOG_09132"/>
<feature type="compositionally biased region" description="Low complexity" evidence="1">
    <location>
        <begin position="20"/>
        <end position="31"/>
    </location>
</feature>
<evidence type="ECO:0000256" key="1">
    <source>
        <dbReference type="SAM" id="MobiDB-lite"/>
    </source>
</evidence>
<keyword evidence="3" id="KW-1185">Reference proteome</keyword>